<protein>
    <submittedName>
        <fullName evidence="2">KLTH0H01826p</fullName>
    </submittedName>
</protein>
<evidence type="ECO:0000313" key="2">
    <source>
        <dbReference type="EMBL" id="CAR30096.1"/>
    </source>
</evidence>
<organism evidence="2 3">
    <name type="scientific">Lachancea thermotolerans (strain ATCC 56472 / CBS 6340 / NRRL Y-8284)</name>
    <name type="common">Yeast</name>
    <name type="synonym">Kluyveromyces thermotolerans</name>
    <dbReference type="NCBI Taxonomy" id="559295"/>
    <lineage>
        <taxon>Eukaryota</taxon>
        <taxon>Fungi</taxon>
        <taxon>Dikarya</taxon>
        <taxon>Ascomycota</taxon>
        <taxon>Saccharomycotina</taxon>
        <taxon>Saccharomycetes</taxon>
        <taxon>Saccharomycetales</taxon>
        <taxon>Saccharomycetaceae</taxon>
        <taxon>Lachancea</taxon>
    </lineage>
</organism>
<dbReference type="InParanoid" id="C5E235"/>
<evidence type="ECO:0000313" key="3">
    <source>
        <dbReference type="Proteomes" id="UP000002036"/>
    </source>
</evidence>
<sequence length="178" mass="20420">MQLRDRKFSESIETYKKSAEAINQLEIQHKSIANVGDLKQALNLLKKDLNRKIREIQILGKFSAQSSPIETNDTASHEPMAAYRLSGFQNNILAIVRGKTDPKSGVSASEIENSISKEVSQLFKSFALIDQQKFKEYDNKVEQLVRENRKLTGQIVKLKERWDSLVESARQKRNQQNE</sequence>
<dbReference type="EMBL" id="CU928180">
    <property type="protein sequence ID" value="CAR30096.1"/>
    <property type="molecule type" value="Genomic_DNA"/>
</dbReference>
<dbReference type="GeneID" id="8294271"/>
<proteinExistence type="predicted"/>
<dbReference type="HOGENOM" id="CLU_107237_0_0_1"/>
<keyword evidence="1" id="KW-0175">Coiled coil</keyword>
<dbReference type="AlphaFoldDB" id="C5E235"/>
<name>C5E235_LACTC</name>
<feature type="coiled-coil region" evidence="1">
    <location>
        <begin position="134"/>
        <end position="161"/>
    </location>
</feature>
<dbReference type="eggNOG" id="ENOG502S4WG">
    <property type="taxonomic scope" value="Eukaryota"/>
</dbReference>
<dbReference type="KEGG" id="lth:KLTH0H01826g"/>
<evidence type="ECO:0000256" key="1">
    <source>
        <dbReference type="SAM" id="Coils"/>
    </source>
</evidence>
<dbReference type="FunCoup" id="C5E235">
    <property type="interactions" value="55"/>
</dbReference>
<keyword evidence="3" id="KW-1185">Reference proteome</keyword>
<dbReference type="OrthoDB" id="4034212at2759"/>
<dbReference type="STRING" id="559295.C5E235"/>
<reference evidence="2 3" key="1">
    <citation type="journal article" date="2009" name="Genome Res.">
        <title>Comparative genomics of protoploid Saccharomycetaceae.</title>
        <authorList>
            <consortium name="The Genolevures Consortium"/>
            <person name="Souciet J.-L."/>
            <person name="Dujon B."/>
            <person name="Gaillardin C."/>
            <person name="Johnston M."/>
            <person name="Baret P.V."/>
            <person name="Cliften P."/>
            <person name="Sherman D.J."/>
            <person name="Weissenbach J."/>
            <person name="Westhof E."/>
            <person name="Wincker P."/>
            <person name="Jubin C."/>
            <person name="Poulain J."/>
            <person name="Barbe V."/>
            <person name="Segurens B."/>
            <person name="Artiguenave F."/>
            <person name="Anthouard V."/>
            <person name="Vacherie B."/>
            <person name="Val M.-E."/>
            <person name="Fulton R.S."/>
            <person name="Minx P."/>
            <person name="Wilson R."/>
            <person name="Durrens P."/>
            <person name="Jean G."/>
            <person name="Marck C."/>
            <person name="Martin T."/>
            <person name="Nikolski M."/>
            <person name="Rolland T."/>
            <person name="Seret M.-L."/>
            <person name="Casaregola S."/>
            <person name="Despons L."/>
            <person name="Fairhead C."/>
            <person name="Fischer G."/>
            <person name="Lafontaine I."/>
            <person name="Leh V."/>
            <person name="Lemaire M."/>
            <person name="de Montigny J."/>
            <person name="Neuveglise C."/>
            <person name="Thierry A."/>
            <person name="Blanc-Lenfle I."/>
            <person name="Bleykasten C."/>
            <person name="Diffels J."/>
            <person name="Fritsch E."/>
            <person name="Frangeul L."/>
            <person name="Goeffon A."/>
            <person name="Jauniaux N."/>
            <person name="Kachouri-Lafond R."/>
            <person name="Payen C."/>
            <person name="Potier S."/>
            <person name="Pribylova L."/>
            <person name="Ozanne C."/>
            <person name="Richard G.-F."/>
            <person name="Sacerdot C."/>
            <person name="Straub M.-L."/>
            <person name="Talla E."/>
        </authorList>
    </citation>
    <scope>NUCLEOTIDE SEQUENCE [LARGE SCALE GENOMIC DNA]</scope>
    <source>
        <strain evidence="3">ATCC 56472 / CBS 6340 / NRRL Y-8284</strain>
    </source>
</reference>
<dbReference type="Proteomes" id="UP000002036">
    <property type="component" value="Chromosome H"/>
</dbReference>
<dbReference type="RefSeq" id="XP_002555958.1">
    <property type="nucleotide sequence ID" value="XM_002555912.1"/>
</dbReference>
<gene>
    <name evidence="2" type="ordered locus">KLTH0H01826g</name>
</gene>
<accession>C5E235</accession>